<feature type="compositionally biased region" description="Basic and acidic residues" evidence="1">
    <location>
        <begin position="1"/>
        <end position="15"/>
    </location>
</feature>
<dbReference type="AlphaFoldDB" id="A0AA38SN29"/>
<dbReference type="Proteomes" id="UP001172457">
    <property type="component" value="Chromosome 6"/>
</dbReference>
<sequence>MDDHGDDRRRGKSSADDGVDDDSRDVNLQQRGKSIADDSRDVNLQQRGKSIADDSRDVNQQQRGKSIADDVLDVNQRFSMTDLLTRGDSFEDKDSNIDNLEEFSNVEEDDLCINDYERTEGREDGINDEEVEDQGVLGNNHMHNQHVLMFDVLTLRPTKLGNVQTRFLVCSKEGAPPTKSFDSLNIRPGDRQHRNSNVKKQGRSSANIGPSTLHKMEAHLKGGYQYVGPTSVDYRNARRDVANFVGTKDAKMQRC</sequence>
<protein>
    <submittedName>
        <fullName evidence="2">Uncharacterized protein</fullName>
    </submittedName>
</protein>
<comment type="caution">
    <text evidence="2">The sequence shown here is derived from an EMBL/GenBank/DDBJ whole genome shotgun (WGS) entry which is preliminary data.</text>
</comment>
<accession>A0AA38SN29</accession>
<feature type="region of interest" description="Disordered" evidence="1">
    <location>
        <begin position="175"/>
        <end position="211"/>
    </location>
</feature>
<feature type="region of interest" description="Disordered" evidence="1">
    <location>
        <begin position="1"/>
        <end position="68"/>
    </location>
</feature>
<evidence type="ECO:0000313" key="2">
    <source>
        <dbReference type="EMBL" id="KAJ9544899.1"/>
    </source>
</evidence>
<organism evidence="2 3">
    <name type="scientific">Centaurea solstitialis</name>
    <name type="common">yellow star-thistle</name>
    <dbReference type="NCBI Taxonomy" id="347529"/>
    <lineage>
        <taxon>Eukaryota</taxon>
        <taxon>Viridiplantae</taxon>
        <taxon>Streptophyta</taxon>
        <taxon>Embryophyta</taxon>
        <taxon>Tracheophyta</taxon>
        <taxon>Spermatophyta</taxon>
        <taxon>Magnoliopsida</taxon>
        <taxon>eudicotyledons</taxon>
        <taxon>Gunneridae</taxon>
        <taxon>Pentapetalae</taxon>
        <taxon>asterids</taxon>
        <taxon>campanulids</taxon>
        <taxon>Asterales</taxon>
        <taxon>Asteraceae</taxon>
        <taxon>Carduoideae</taxon>
        <taxon>Cardueae</taxon>
        <taxon>Centaureinae</taxon>
        <taxon>Centaurea</taxon>
    </lineage>
</organism>
<reference evidence="2" key="1">
    <citation type="submission" date="2023-03" db="EMBL/GenBank/DDBJ databases">
        <title>Chromosome-scale reference genome and RAD-based genetic map of yellow starthistle (Centaurea solstitialis) reveal putative structural variation and QTLs associated with invader traits.</title>
        <authorList>
            <person name="Reatini B."/>
            <person name="Cang F.A."/>
            <person name="Jiang Q."/>
            <person name="Mckibben M.T.W."/>
            <person name="Barker M.S."/>
            <person name="Rieseberg L.H."/>
            <person name="Dlugosch K.M."/>
        </authorList>
    </citation>
    <scope>NUCLEOTIDE SEQUENCE</scope>
    <source>
        <strain evidence="2">CAN-66</strain>
        <tissue evidence="2">Leaf</tissue>
    </source>
</reference>
<evidence type="ECO:0000313" key="3">
    <source>
        <dbReference type="Proteomes" id="UP001172457"/>
    </source>
</evidence>
<keyword evidence="3" id="KW-1185">Reference proteome</keyword>
<name>A0AA38SN29_9ASTR</name>
<proteinExistence type="predicted"/>
<dbReference type="EMBL" id="JARYMX010000006">
    <property type="protein sequence ID" value="KAJ9544899.1"/>
    <property type="molecule type" value="Genomic_DNA"/>
</dbReference>
<gene>
    <name evidence="2" type="ORF">OSB04_024606</name>
</gene>
<evidence type="ECO:0000256" key="1">
    <source>
        <dbReference type="SAM" id="MobiDB-lite"/>
    </source>
</evidence>